<proteinExistence type="predicted"/>
<sequence length="40" mass="4810">MNGMPAPSWNWMNKDTKSLIIIQIFNKLFNEKIRIFDTPR</sequence>
<organism evidence="1">
    <name type="scientific">Siphoviridae sp. ctBLh2</name>
    <dbReference type="NCBI Taxonomy" id="2827803"/>
    <lineage>
        <taxon>Viruses</taxon>
        <taxon>Duplodnaviria</taxon>
        <taxon>Heunggongvirae</taxon>
        <taxon>Uroviricota</taxon>
        <taxon>Caudoviricetes</taxon>
    </lineage>
</organism>
<evidence type="ECO:0000313" key="1">
    <source>
        <dbReference type="EMBL" id="DAF45414.1"/>
    </source>
</evidence>
<accession>A0A8S5S368</accession>
<dbReference type="EMBL" id="BK032514">
    <property type="protein sequence ID" value="DAF45414.1"/>
    <property type="molecule type" value="Genomic_DNA"/>
</dbReference>
<protein>
    <submittedName>
        <fullName evidence="1">Uncharacterized protein</fullName>
    </submittedName>
</protein>
<name>A0A8S5S368_9CAUD</name>
<reference evidence="1" key="1">
    <citation type="journal article" date="2021" name="Proc. Natl. Acad. Sci. U.S.A.">
        <title>A Catalog of Tens of Thousands of Viruses from Human Metagenomes Reveals Hidden Associations with Chronic Diseases.</title>
        <authorList>
            <person name="Tisza M.J."/>
            <person name="Buck C.B."/>
        </authorList>
    </citation>
    <scope>NUCLEOTIDE SEQUENCE</scope>
    <source>
        <strain evidence="1">CtBLh2</strain>
    </source>
</reference>